<protein>
    <recommendedName>
        <fullName evidence="5">Duf1665 domain containing protein</fullName>
    </recommendedName>
</protein>
<evidence type="ECO:0000259" key="1">
    <source>
        <dbReference type="Pfam" id="PF14033"/>
    </source>
</evidence>
<dbReference type="PANTHER" id="PTHR33119">
    <property type="entry name" value="IFI3P"/>
    <property type="match status" value="1"/>
</dbReference>
<dbReference type="Pfam" id="PF14033">
    <property type="entry name" value="DUF4246"/>
    <property type="match status" value="2"/>
</dbReference>
<dbReference type="AlphaFoldDB" id="A0A9P1GVY4"/>
<name>A0A9P1GVY4_9PEZI</name>
<feature type="domain" description="DUF4246" evidence="2">
    <location>
        <begin position="7"/>
        <end position="70"/>
    </location>
</feature>
<feature type="domain" description="DUF4246" evidence="1">
    <location>
        <begin position="176"/>
        <end position="471"/>
    </location>
</feature>
<reference evidence="3" key="1">
    <citation type="submission" date="2022-11" db="EMBL/GenBank/DDBJ databases">
        <authorList>
            <person name="Scott C."/>
            <person name="Bruce N."/>
        </authorList>
    </citation>
    <scope>NUCLEOTIDE SEQUENCE</scope>
</reference>
<dbReference type="Proteomes" id="UP000838763">
    <property type="component" value="Unassembled WGS sequence"/>
</dbReference>
<accession>A0A9P1GVY4</accession>
<keyword evidence="4" id="KW-1185">Reference proteome</keyword>
<comment type="caution">
    <text evidence="3">The sequence shown here is derived from an EMBL/GenBank/DDBJ whole genome shotgun (WGS) entry which is preliminary data.</text>
</comment>
<evidence type="ECO:0000313" key="4">
    <source>
        <dbReference type="Proteomes" id="UP000838763"/>
    </source>
</evidence>
<organism evidence="3 4">
    <name type="scientific">Parascedosporium putredinis</name>
    <dbReference type="NCBI Taxonomy" id="1442378"/>
    <lineage>
        <taxon>Eukaryota</taxon>
        <taxon>Fungi</taxon>
        <taxon>Dikarya</taxon>
        <taxon>Ascomycota</taxon>
        <taxon>Pezizomycotina</taxon>
        <taxon>Sordariomycetes</taxon>
        <taxon>Hypocreomycetidae</taxon>
        <taxon>Microascales</taxon>
        <taxon>Microascaceae</taxon>
        <taxon>Parascedosporium</taxon>
    </lineage>
</organism>
<feature type="domain" description="DUF4246" evidence="1">
    <location>
        <begin position="86"/>
        <end position="153"/>
    </location>
</feature>
<dbReference type="InterPro" id="IPR049192">
    <property type="entry name" value="DUF4246_C"/>
</dbReference>
<dbReference type="InterPro" id="IPR049207">
    <property type="entry name" value="DUF4246_N"/>
</dbReference>
<dbReference type="Pfam" id="PF21666">
    <property type="entry name" value="DUF4246_N"/>
    <property type="match status" value="1"/>
</dbReference>
<dbReference type="InterPro" id="IPR025340">
    <property type="entry name" value="DUF4246"/>
</dbReference>
<evidence type="ECO:0008006" key="5">
    <source>
        <dbReference type="Google" id="ProtNLM"/>
    </source>
</evidence>
<evidence type="ECO:0000313" key="3">
    <source>
        <dbReference type="EMBL" id="CAI4211668.1"/>
    </source>
</evidence>
<dbReference type="PANTHER" id="PTHR33119:SF1">
    <property type="entry name" value="FE2OG DIOXYGENASE DOMAIN-CONTAINING PROTEIN"/>
    <property type="match status" value="1"/>
</dbReference>
<gene>
    <name evidence="3" type="ORF">PPNO1_LOCUS1445</name>
</gene>
<dbReference type="EMBL" id="CALLCH030000002">
    <property type="protein sequence ID" value="CAI4211668.1"/>
    <property type="molecule type" value="Genomic_DNA"/>
</dbReference>
<proteinExistence type="predicted"/>
<dbReference type="OrthoDB" id="415532at2759"/>
<sequence length="535" mass="61285">MVAVKAPGFGLKVDGKDARPRFPNAISGWRSNGVPVREQRMLAFIDRISDKPNWETKVFDETILAKWREEASARPEDLNGDVVLSEEMFDFCIKELQDKAETFKKTGLVNIYDSEVTIVKSDTAVSEDLRQSLIQAVKVLEDVPDHKRTGTPARRGPSSTCSILRSSRGRQKEYGSFQWLPTDVELTDSGAKFLGYVNNLHPERHAEVVKVLEKMVDAALPLWNESLSGYYLRPRIDLAGTGSDDWCYPEGLKYQIPGREGPMSCHFYDWKTSNRILVYREPRAYEPQASLPKTHCRDLEDLVTDLKKQSPDNTIQVIVKLANIELTPENPHYAGGSWHVEGALNEGICATAIYYYEQDNITDSHLRFRQGLDAEEIIMLPEQNEYESLERFLGVEQEGSAVQELGEVLTRESRMLVFPNCMQHQVQPFELQDPTRPGRRKILAMFLIDPNRPVLSTCNVPPQRRDWWADEVRRQNALDKLPAELFDHTVGLVDDFPISWEKALEYREKLMEERSNMNDKVTDEIISEAFSFCEH</sequence>
<evidence type="ECO:0000259" key="2">
    <source>
        <dbReference type="Pfam" id="PF21666"/>
    </source>
</evidence>